<dbReference type="Pfam" id="PF13466">
    <property type="entry name" value="STAS_2"/>
    <property type="match status" value="1"/>
</dbReference>
<dbReference type="AlphaFoldDB" id="A0A7K3W1B3"/>
<dbReference type="RefSeq" id="WP_163482046.1">
    <property type="nucleotide sequence ID" value="NZ_JAAGWF010000012.1"/>
</dbReference>
<evidence type="ECO:0000313" key="2">
    <source>
        <dbReference type="EMBL" id="NEK58661.1"/>
    </source>
</evidence>
<feature type="domain" description="STAS" evidence="1">
    <location>
        <begin position="203"/>
        <end position="295"/>
    </location>
</feature>
<dbReference type="Proteomes" id="UP000470246">
    <property type="component" value="Unassembled WGS sequence"/>
</dbReference>
<accession>A0A7K3W1B3</accession>
<dbReference type="InterPro" id="IPR058548">
    <property type="entry name" value="MlaB-like_STAS"/>
</dbReference>
<reference evidence="2 3" key="1">
    <citation type="submission" date="2020-02" db="EMBL/GenBank/DDBJ databases">
        <title>Geodermatophilus sabuli CPCC 205279 I12A-02694.</title>
        <authorList>
            <person name="Jiang Z."/>
        </authorList>
    </citation>
    <scope>NUCLEOTIDE SEQUENCE [LARGE SCALE GENOMIC DNA]</scope>
    <source>
        <strain evidence="2 3">I12A-02694</strain>
    </source>
</reference>
<dbReference type="SUPFAM" id="SSF52091">
    <property type="entry name" value="SpoIIaa-like"/>
    <property type="match status" value="1"/>
</dbReference>
<evidence type="ECO:0000259" key="1">
    <source>
        <dbReference type="PROSITE" id="PS50801"/>
    </source>
</evidence>
<name>A0A7K3W1B3_9ACTN</name>
<dbReference type="InterPro" id="IPR002645">
    <property type="entry name" value="STAS_dom"/>
</dbReference>
<dbReference type="Gene3D" id="3.30.750.24">
    <property type="entry name" value="STAS domain"/>
    <property type="match status" value="1"/>
</dbReference>
<dbReference type="CDD" id="cd07043">
    <property type="entry name" value="STAS_anti-anti-sigma_factors"/>
    <property type="match status" value="1"/>
</dbReference>
<dbReference type="InterPro" id="IPR036513">
    <property type="entry name" value="STAS_dom_sf"/>
</dbReference>
<dbReference type="Pfam" id="PF14417">
    <property type="entry name" value="MEDS"/>
    <property type="match status" value="1"/>
</dbReference>
<evidence type="ECO:0000313" key="3">
    <source>
        <dbReference type="Proteomes" id="UP000470246"/>
    </source>
</evidence>
<protein>
    <submittedName>
        <fullName evidence="2">STAS domain-containing protein</fullName>
    </submittedName>
</protein>
<dbReference type="EMBL" id="JAAGWF010000012">
    <property type="protein sequence ID" value="NEK58661.1"/>
    <property type="molecule type" value="Genomic_DNA"/>
</dbReference>
<comment type="caution">
    <text evidence="2">The sequence shown here is derived from an EMBL/GenBank/DDBJ whole genome shotgun (WGS) entry which is preliminary data.</text>
</comment>
<organism evidence="2 3">
    <name type="scientific">Geodermatophilus sabuli</name>
    <dbReference type="NCBI Taxonomy" id="1564158"/>
    <lineage>
        <taxon>Bacteria</taxon>
        <taxon>Bacillati</taxon>
        <taxon>Actinomycetota</taxon>
        <taxon>Actinomycetes</taxon>
        <taxon>Geodermatophilales</taxon>
        <taxon>Geodermatophilaceae</taxon>
        <taxon>Geodermatophilus</taxon>
    </lineage>
</organism>
<gene>
    <name evidence="2" type="ORF">GCU56_12360</name>
</gene>
<proteinExistence type="predicted"/>
<keyword evidence="3" id="KW-1185">Reference proteome</keyword>
<dbReference type="PROSITE" id="PS50801">
    <property type="entry name" value="STAS"/>
    <property type="match status" value="1"/>
</dbReference>
<dbReference type="InterPro" id="IPR025847">
    <property type="entry name" value="MEDS_domain"/>
</dbReference>
<sequence>MRAHGVVTEPVATGSADHVCWVHDDAGSFATVAARFLAGGLARGERLLYVGDDAGIERLRRTPGPLGTLADLEARGTLTLLSIPRAHDTDDGSTPDRRQLEFYGAATRRALDEGAEGLRVVAELTPLAADPARREQLVRWEQLADGSMARGSGMSALCAYRRGALEDDVLADVAAVHPQVHVPAGTPADDVAPFRVYVDDDGIALTGSVDAFGADRLRRVLTAAPVDPRRPVVLDLRRLEFTDAAGCRAVAGWAEEVVRGGGDVRLTGAGPLFRRVWRLLGYDRVVAAAPRGEPG</sequence>